<keyword evidence="3" id="KW-1185">Reference proteome</keyword>
<feature type="non-terminal residue" evidence="2">
    <location>
        <position position="1"/>
    </location>
</feature>
<keyword evidence="1" id="KW-1133">Transmembrane helix</keyword>
<evidence type="ECO:0000313" key="2">
    <source>
        <dbReference type="EMBL" id="WMV16820.1"/>
    </source>
</evidence>
<accession>A0AAF0Q757</accession>
<evidence type="ECO:0000313" key="3">
    <source>
        <dbReference type="Proteomes" id="UP001234989"/>
    </source>
</evidence>
<proteinExistence type="predicted"/>
<keyword evidence="1" id="KW-0812">Transmembrane</keyword>
<keyword evidence="1" id="KW-0472">Membrane</keyword>
<dbReference type="AlphaFoldDB" id="A0AAF0Q757"/>
<dbReference type="EMBL" id="CP133613">
    <property type="protein sequence ID" value="WMV16820.1"/>
    <property type="molecule type" value="Genomic_DNA"/>
</dbReference>
<dbReference type="Proteomes" id="UP001234989">
    <property type="component" value="Chromosome 2"/>
</dbReference>
<protein>
    <submittedName>
        <fullName evidence="2">Uncharacterized protein</fullName>
    </submittedName>
</protein>
<reference evidence="2" key="1">
    <citation type="submission" date="2023-08" db="EMBL/GenBank/DDBJ databases">
        <title>A de novo genome assembly of Solanum verrucosum Schlechtendal, a Mexican diploid species geographically isolated from the other diploid A-genome species in potato relatives.</title>
        <authorList>
            <person name="Hosaka K."/>
        </authorList>
    </citation>
    <scope>NUCLEOTIDE SEQUENCE</scope>
    <source>
        <tissue evidence="2">Young leaves</tissue>
    </source>
</reference>
<evidence type="ECO:0000256" key="1">
    <source>
        <dbReference type="SAM" id="Phobius"/>
    </source>
</evidence>
<gene>
    <name evidence="2" type="ORF">MTR67_010205</name>
</gene>
<sequence>TGRREEGRGGDGQILEEKIKSGAAKILPEKLLFMESMVKMKGKVGSFSGVGWVCLGGCLYGIIIYTLNATSYSIK</sequence>
<name>A0AAF0Q757_SOLVR</name>
<feature type="transmembrane region" description="Helical" evidence="1">
    <location>
        <begin position="44"/>
        <end position="67"/>
    </location>
</feature>
<organism evidence="2 3">
    <name type="scientific">Solanum verrucosum</name>
    <dbReference type="NCBI Taxonomy" id="315347"/>
    <lineage>
        <taxon>Eukaryota</taxon>
        <taxon>Viridiplantae</taxon>
        <taxon>Streptophyta</taxon>
        <taxon>Embryophyta</taxon>
        <taxon>Tracheophyta</taxon>
        <taxon>Spermatophyta</taxon>
        <taxon>Magnoliopsida</taxon>
        <taxon>eudicotyledons</taxon>
        <taxon>Gunneridae</taxon>
        <taxon>Pentapetalae</taxon>
        <taxon>asterids</taxon>
        <taxon>lamiids</taxon>
        <taxon>Solanales</taxon>
        <taxon>Solanaceae</taxon>
        <taxon>Solanoideae</taxon>
        <taxon>Solaneae</taxon>
        <taxon>Solanum</taxon>
    </lineage>
</organism>